<dbReference type="InterPro" id="IPR011006">
    <property type="entry name" value="CheY-like_superfamily"/>
</dbReference>
<dbReference type="InterPro" id="IPR052020">
    <property type="entry name" value="Cyclic_di-GMP/3'3'-cGAMP_PDE"/>
</dbReference>
<accession>A0A7U4DNX5</accession>
<dbReference type="SMART" id="SM00448">
    <property type="entry name" value="REC"/>
    <property type="match status" value="1"/>
</dbReference>
<dbReference type="PROSITE" id="PS50110">
    <property type="entry name" value="RESPONSE_REGULATORY"/>
    <property type="match status" value="1"/>
</dbReference>
<feature type="modified residue" description="4-aspartylphosphate" evidence="1">
    <location>
        <position position="53"/>
    </location>
</feature>
<dbReference type="RefSeq" id="WP_015724009.1">
    <property type="nucleotide sequence ID" value="NC_014972.1"/>
</dbReference>
<keyword evidence="4" id="KW-1185">Reference proteome</keyword>
<dbReference type="PANTHER" id="PTHR45228">
    <property type="entry name" value="CYCLIC DI-GMP PHOSPHODIESTERASE TM_0186-RELATED"/>
    <property type="match status" value="1"/>
</dbReference>
<organism evidence="3 4">
    <name type="scientific">Desulfobulbus propionicus (strain ATCC 33891 / DSM 2032 / VKM B-1956 / 1pr3)</name>
    <dbReference type="NCBI Taxonomy" id="577650"/>
    <lineage>
        <taxon>Bacteria</taxon>
        <taxon>Pseudomonadati</taxon>
        <taxon>Thermodesulfobacteriota</taxon>
        <taxon>Desulfobulbia</taxon>
        <taxon>Desulfobulbales</taxon>
        <taxon>Desulfobulbaceae</taxon>
        <taxon>Desulfobulbus</taxon>
    </lineage>
</organism>
<dbReference type="EMBL" id="CP002364">
    <property type="protein sequence ID" value="ADW17467.1"/>
    <property type="molecule type" value="Genomic_DNA"/>
</dbReference>
<proteinExistence type="predicted"/>
<dbReference type="SUPFAM" id="SSF52172">
    <property type="entry name" value="CheY-like"/>
    <property type="match status" value="1"/>
</dbReference>
<dbReference type="Gene3D" id="3.40.50.2300">
    <property type="match status" value="1"/>
</dbReference>
<evidence type="ECO:0000313" key="3">
    <source>
        <dbReference type="EMBL" id="ADW17467.1"/>
    </source>
</evidence>
<dbReference type="InterPro" id="IPR001789">
    <property type="entry name" value="Sig_transdc_resp-reg_receiver"/>
</dbReference>
<dbReference type="Gene3D" id="1.10.3210.10">
    <property type="entry name" value="Hypothetical protein af1432"/>
    <property type="match status" value="1"/>
</dbReference>
<gene>
    <name evidence="3" type="ordered locus">Despr_1303</name>
</gene>
<dbReference type="GO" id="GO:0000160">
    <property type="term" value="P:phosphorelay signal transduction system"/>
    <property type="evidence" value="ECO:0007669"/>
    <property type="project" value="InterPro"/>
</dbReference>
<evidence type="ECO:0000313" key="4">
    <source>
        <dbReference type="Proteomes" id="UP000006365"/>
    </source>
</evidence>
<dbReference type="Proteomes" id="UP000006365">
    <property type="component" value="Chromosome"/>
</dbReference>
<dbReference type="Pfam" id="PF00072">
    <property type="entry name" value="Response_reg"/>
    <property type="match status" value="1"/>
</dbReference>
<dbReference type="KEGG" id="dpr:Despr_1303"/>
<reference evidence="3 4" key="1">
    <citation type="journal article" date="2011" name="Stand. Genomic Sci.">
        <title>Complete genome sequence of Desulfobulbus propionicus type strain (1pr3).</title>
        <authorList>
            <person name="Pagani I."/>
            <person name="Lapidus A."/>
            <person name="Nolan M."/>
            <person name="Lucas S."/>
            <person name="Hammon N."/>
            <person name="Deshpande S."/>
            <person name="Cheng J.F."/>
            <person name="Chertkov O."/>
            <person name="Davenport K."/>
            <person name="Tapia R."/>
            <person name="Han C."/>
            <person name="Goodwin L."/>
            <person name="Pitluck S."/>
            <person name="Liolios K."/>
            <person name="Mavromatis K."/>
            <person name="Ivanova N."/>
            <person name="Mikhailova N."/>
            <person name="Pati A."/>
            <person name="Chen A."/>
            <person name="Palaniappan K."/>
            <person name="Land M."/>
            <person name="Hauser L."/>
            <person name="Chang Y.J."/>
            <person name="Jeffries C.D."/>
            <person name="Detter J.C."/>
            <person name="Brambilla E."/>
            <person name="Kannan K.P."/>
            <person name="Djao O.D."/>
            <person name="Rohde M."/>
            <person name="Pukall R."/>
            <person name="Spring S."/>
            <person name="Goker M."/>
            <person name="Sikorski J."/>
            <person name="Woyke T."/>
            <person name="Bristow J."/>
            <person name="Eisen J.A."/>
            <person name="Markowitz V."/>
            <person name="Hugenholtz P."/>
            <person name="Kyrpides N.C."/>
            <person name="Klenk H.P."/>
        </authorList>
    </citation>
    <scope>NUCLEOTIDE SEQUENCE [LARGE SCALE GENOMIC DNA]</scope>
    <source>
        <strain evidence="4">ATCC 33891 / DSM 2032 / 1pr3</strain>
    </source>
</reference>
<dbReference type="CDD" id="cd17569">
    <property type="entry name" value="REC_HupR-like"/>
    <property type="match status" value="1"/>
</dbReference>
<evidence type="ECO:0000256" key="1">
    <source>
        <dbReference type="PROSITE-ProRule" id="PRU00169"/>
    </source>
</evidence>
<evidence type="ECO:0000259" key="2">
    <source>
        <dbReference type="PROSITE" id="PS50110"/>
    </source>
</evidence>
<name>A0A7U4DNX5_DESPD</name>
<dbReference type="PANTHER" id="PTHR45228:SF8">
    <property type="entry name" value="TWO-COMPONENT RESPONSE REGULATOR-RELATED"/>
    <property type="match status" value="1"/>
</dbReference>
<feature type="domain" description="Response regulatory" evidence="2">
    <location>
        <begin position="4"/>
        <end position="119"/>
    </location>
</feature>
<dbReference type="AlphaFoldDB" id="A0A7U4DNX5"/>
<protein>
    <submittedName>
        <fullName evidence="3">Response regulator receiver protein</fullName>
    </submittedName>
</protein>
<keyword evidence="1" id="KW-0597">Phosphoprotein</keyword>
<dbReference type="Pfam" id="PF13487">
    <property type="entry name" value="HD_5"/>
    <property type="match status" value="1"/>
</dbReference>
<sequence length="383" mass="42376">MTDKILLVDDEPNVLQSMQRQLHNRFALRTAGSGEEALRLLEEEGPFAVIVTDMRMPGMTGVELLARTKDLYPDMVRLMLTGHADQETAMEAVNSGQIFRFLTKPCPQATFVISLALALRQHRLIVAEKELLQKTLKGSIHVLSELLGVANPLAFSAGLRIRDYVVRIAQELHLPQIWQCEIAALMSQIGCITLPPDILNKVYAGAKMSAEESEMFNNHPLVGASLLEKIPRLEHVTKMICLQQKRYDAYTAELMKTIPEEVAVGAQILKAVIDYDRHLARGMSRGEAIGQLRKTTGVYHPAVLSLLTSLKLEDQRPVLSLAANQVGVGMVAMDDILTKSKVLIIPKGLTLTWAMVQGLQNFSKKVGVVEPIRVMLGQSEPDT</sequence>